<organism evidence="2 3">
    <name type="scientific">Aspergillus pseudocaelatus</name>
    <dbReference type="NCBI Taxonomy" id="1825620"/>
    <lineage>
        <taxon>Eukaryota</taxon>
        <taxon>Fungi</taxon>
        <taxon>Dikarya</taxon>
        <taxon>Ascomycota</taxon>
        <taxon>Pezizomycotina</taxon>
        <taxon>Eurotiomycetes</taxon>
        <taxon>Eurotiomycetidae</taxon>
        <taxon>Eurotiales</taxon>
        <taxon>Aspergillaceae</taxon>
        <taxon>Aspergillus</taxon>
        <taxon>Aspergillus subgen. Circumdati</taxon>
    </lineage>
</organism>
<evidence type="ECO:0000256" key="1">
    <source>
        <dbReference type="SAM" id="SignalP"/>
    </source>
</evidence>
<sequence length="144" mass="15479">MKFISVVALLAPVVLAAPQARDDSGWISLIQEQCPDMPQQCLDIAKKVHEPVFGVLEAGQATQAMPACTPAYGECIQNLSGLSDISTFPSATQGQLTTCLLQIAPDHFKYFLDPDSAEIPIPANQNCALRELHRVAHVELGPLA</sequence>
<feature type="chain" id="PRO_5047008728" evidence="1">
    <location>
        <begin position="17"/>
        <end position="144"/>
    </location>
</feature>
<protein>
    <submittedName>
        <fullName evidence="2">Uncharacterized protein</fullName>
    </submittedName>
</protein>
<dbReference type="EMBL" id="ML735795">
    <property type="protein sequence ID" value="KAE8413948.1"/>
    <property type="molecule type" value="Genomic_DNA"/>
</dbReference>
<gene>
    <name evidence="2" type="ORF">BDV36DRAFT_303667</name>
</gene>
<name>A0ABQ6W9X9_9EURO</name>
<reference evidence="2 3" key="1">
    <citation type="submission" date="2019-04" db="EMBL/GenBank/DDBJ databases">
        <authorList>
            <consortium name="DOE Joint Genome Institute"/>
            <person name="Mondo S."/>
            <person name="Kjaerbolling I."/>
            <person name="Vesth T."/>
            <person name="Frisvad J.C."/>
            <person name="Nybo J.L."/>
            <person name="Theobald S."/>
            <person name="Kildgaard S."/>
            <person name="Isbrandt T."/>
            <person name="Kuo A."/>
            <person name="Sato A."/>
            <person name="Lyhne E.K."/>
            <person name="Kogle M.E."/>
            <person name="Wiebenga A."/>
            <person name="Kun R.S."/>
            <person name="Lubbers R.J."/>
            <person name="Makela M.R."/>
            <person name="Barry K."/>
            <person name="Chovatia M."/>
            <person name="Clum A."/>
            <person name="Daum C."/>
            <person name="Haridas S."/>
            <person name="He G."/>
            <person name="LaButti K."/>
            <person name="Lipzen A."/>
            <person name="Riley R."/>
            <person name="Salamov A."/>
            <person name="Simmons B.A."/>
            <person name="Magnuson J.K."/>
            <person name="Henrissat B."/>
            <person name="Mortensen U.H."/>
            <person name="Larsen T.O."/>
            <person name="Devries R.P."/>
            <person name="Grigoriev I.V."/>
            <person name="Machida M."/>
            <person name="Baker S.E."/>
            <person name="Andersen M.R."/>
            <person name="Cantor M.N."/>
            <person name="Hua S.X."/>
        </authorList>
    </citation>
    <scope>NUCLEOTIDE SEQUENCE [LARGE SCALE GENOMIC DNA]</scope>
    <source>
        <strain evidence="2 3">CBS 117616</strain>
    </source>
</reference>
<dbReference type="Proteomes" id="UP000325395">
    <property type="component" value="Unassembled WGS sequence"/>
</dbReference>
<feature type="signal peptide" evidence="1">
    <location>
        <begin position="1"/>
        <end position="16"/>
    </location>
</feature>
<keyword evidence="1" id="KW-0732">Signal</keyword>
<proteinExistence type="predicted"/>
<keyword evidence="3" id="KW-1185">Reference proteome</keyword>
<evidence type="ECO:0000313" key="2">
    <source>
        <dbReference type="EMBL" id="KAE8413948.1"/>
    </source>
</evidence>
<accession>A0ABQ6W9X9</accession>
<evidence type="ECO:0000313" key="3">
    <source>
        <dbReference type="Proteomes" id="UP000325395"/>
    </source>
</evidence>